<reference evidence="2 3" key="1">
    <citation type="submission" date="2020-08" db="EMBL/GenBank/DDBJ databases">
        <authorList>
            <person name="Koutsovoulos G."/>
            <person name="Danchin GJ E."/>
        </authorList>
    </citation>
    <scope>NUCLEOTIDE SEQUENCE [LARGE SCALE GENOMIC DNA]</scope>
</reference>
<evidence type="ECO:0000313" key="3">
    <source>
        <dbReference type="Proteomes" id="UP000580250"/>
    </source>
</evidence>
<feature type="signal peptide" evidence="1">
    <location>
        <begin position="1"/>
        <end position="18"/>
    </location>
</feature>
<sequence>MNCFSIFLFFTSFYFVYSSGGWDQENINEVMRQYNEHEQQQNQQFAHLLNPDTNFHEENEKYHLNNGRYNGSNYERTSKNKKERKAMNLDLNEPASQYEEQSSSSFYSFKRRRIPALDTAGFDSWPIIQSSF</sequence>
<protein>
    <submittedName>
        <fullName evidence="2">Uncharacterized protein</fullName>
    </submittedName>
</protein>
<accession>A0A6V7WE50</accession>
<dbReference type="AlphaFoldDB" id="A0A6V7WE50"/>
<evidence type="ECO:0000313" key="2">
    <source>
        <dbReference type="EMBL" id="CAD2185281.1"/>
    </source>
</evidence>
<name>A0A6V7WE50_MELEN</name>
<organism evidence="2 3">
    <name type="scientific">Meloidogyne enterolobii</name>
    <name type="common">Root-knot nematode worm</name>
    <name type="synonym">Meloidogyne mayaguensis</name>
    <dbReference type="NCBI Taxonomy" id="390850"/>
    <lineage>
        <taxon>Eukaryota</taxon>
        <taxon>Metazoa</taxon>
        <taxon>Ecdysozoa</taxon>
        <taxon>Nematoda</taxon>
        <taxon>Chromadorea</taxon>
        <taxon>Rhabditida</taxon>
        <taxon>Tylenchina</taxon>
        <taxon>Tylenchomorpha</taxon>
        <taxon>Tylenchoidea</taxon>
        <taxon>Meloidogynidae</taxon>
        <taxon>Meloidogyninae</taxon>
        <taxon>Meloidogyne</taxon>
    </lineage>
</organism>
<evidence type="ECO:0000256" key="1">
    <source>
        <dbReference type="SAM" id="SignalP"/>
    </source>
</evidence>
<proteinExistence type="predicted"/>
<comment type="caution">
    <text evidence="2">The sequence shown here is derived from an EMBL/GenBank/DDBJ whole genome shotgun (WGS) entry which is preliminary data.</text>
</comment>
<feature type="chain" id="PRO_5028299877" evidence="1">
    <location>
        <begin position="19"/>
        <end position="132"/>
    </location>
</feature>
<keyword evidence="1" id="KW-0732">Signal</keyword>
<dbReference type="EMBL" id="CAJEWN010000539">
    <property type="protein sequence ID" value="CAD2185281.1"/>
    <property type="molecule type" value="Genomic_DNA"/>
</dbReference>
<dbReference type="Proteomes" id="UP000580250">
    <property type="component" value="Unassembled WGS sequence"/>
</dbReference>
<gene>
    <name evidence="2" type="ORF">MENT_LOCUS37698</name>
</gene>